<comment type="caution">
    <text evidence="2">The sequence shown here is derived from an EMBL/GenBank/DDBJ whole genome shotgun (WGS) entry which is preliminary data.</text>
</comment>
<evidence type="ECO:0000313" key="2">
    <source>
        <dbReference type="EMBL" id="TYK16767.1"/>
    </source>
</evidence>
<name>A0A5D3CY95_CUCMM</name>
<reference evidence="2 3" key="1">
    <citation type="submission" date="2019-08" db="EMBL/GenBank/DDBJ databases">
        <title>Draft genome sequences of two oriental melons (Cucumis melo L. var makuwa).</title>
        <authorList>
            <person name="Kwon S.-Y."/>
        </authorList>
    </citation>
    <scope>NUCLEOTIDE SEQUENCE [LARGE SCALE GENOMIC DNA]</scope>
    <source>
        <strain evidence="3">cv. Chang Bougi</strain>
        <tissue evidence="2">Leaf</tissue>
    </source>
</reference>
<accession>A0A5D3CY95</accession>
<dbReference type="AlphaFoldDB" id="A0A5D3CY95"/>
<organism evidence="2 3">
    <name type="scientific">Cucumis melo var. makuwa</name>
    <name type="common">Oriental melon</name>
    <dbReference type="NCBI Taxonomy" id="1194695"/>
    <lineage>
        <taxon>Eukaryota</taxon>
        <taxon>Viridiplantae</taxon>
        <taxon>Streptophyta</taxon>
        <taxon>Embryophyta</taxon>
        <taxon>Tracheophyta</taxon>
        <taxon>Spermatophyta</taxon>
        <taxon>Magnoliopsida</taxon>
        <taxon>eudicotyledons</taxon>
        <taxon>Gunneridae</taxon>
        <taxon>Pentapetalae</taxon>
        <taxon>rosids</taxon>
        <taxon>fabids</taxon>
        <taxon>Cucurbitales</taxon>
        <taxon>Cucurbitaceae</taxon>
        <taxon>Benincaseae</taxon>
        <taxon>Cucumis</taxon>
    </lineage>
</organism>
<dbReference type="EMBL" id="SSTD01008275">
    <property type="protein sequence ID" value="TYK16767.1"/>
    <property type="molecule type" value="Genomic_DNA"/>
</dbReference>
<protein>
    <submittedName>
        <fullName evidence="2">Transposon protein, putative, CACTA, En/Spm sub-class, expressed</fullName>
    </submittedName>
</protein>
<gene>
    <name evidence="2" type="ORF">E5676_scaffold96G00220</name>
</gene>
<dbReference type="Proteomes" id="UP000321947">
    <property type="component" value="Unassembled WGS sequence"/>
</dbReference>
<evidence type="ECO:0000313" key="3">
    <source>
        <dbReference type="Proteomes" id="UP000321947"/>
    </source>
</evidence>
<proteinExistence type="predicted"/>
<sequence>MFHGESVSFRGTENFDEGTSSRQFHEEDDMFGMLNDLEAPIEQEEEIEEGRLEDEMSRNIGVDLDEDTTNIFQDLLNETRNKLYPGCSEFFSLNFLVKLMYVKVLNGWSNKPFGMLLKLLRAAFSMCNSTIPSSFYEAK</sequence>
<evidence type="ECO:0000256" key="1">
    <source>
        <dbReference type="SAM" id="MobiDB-lite"/>
    </source>
</evidence>
<feature type="region of interest" description="Disordered" evidence="1">
    <location>
        <begin position="1"/>
        <end position="21"/>
    </location>
</feature>